<reference evidence="2 3" key="1">
    <citation type="submission" date="2023-09" db="EMBL/GenBank/DDBJ databases">
        <title>Nesidiocoris tenuis whole genome shotgun sequence.</title>
        <authorList>
            <person name="Shibata T."/>
            <person name="Shimoda M."/>
            <person name="Kobayashi T."/>
            <person name="Uehara T."/>
        </authorList>
    </citation>
    <scope>NUCLEOTIDE SEQUENCE [LARGE SCALE GENOMIC DNA]</scope>
    <source>
        <strain evidence="2 3">Japan</strain>
    </source>
</reference>
<evidence type="ECO:0000256" key="1">
    <source>
        <dbReference type="SAM" id="MobiDB-lite"/>
    </source>
</evidence>
<dbReference type="EMBL" id="AP028918">
    <property type="protein sequence ID" value="BES99620.1"/>
    <property type="molecule type" value="Genomic_DNA"/>
</dbReference>
<accession>A0ABN7B5C9</accession>
<evidence type="ECO:0000313" key="3">
    <source>
        <dbReference type="Proteomes" id="UP001307889"/>
    </source>
</evidence>
<organism evidence="2 3">
    <name type="scientific">Nesidiocoris tenuis</name>
    <dbReference type="NCBI Taxonomy" id="355587"/>
    <lineage>
        <taxon>Eukaryota</taxon>
        <taxon>Metazoa</taxon>
        <taxon>Ecdysozoa</taxon>
        <taxon>Arthropoda</taxon>
        <taxon>Hexapoda</taxon>
        <taxon>Insecta</taxon>
        <taxon>Pterygota</taxon>
        <taxon>Neoptera</taxon>
        <taxon>Paraneoptera</taxon>
        <taxon>Hemiptera</taxon>
        <taxon>Heteroptera</taxon>
        <taxon>Panheteroptera</taxon>
        <taxon>Cimicomorpha</taxon>
        <taxon>Miridae</taxon>
        <taxon>Dicyphina</taxon>
        <taxon>Nesidiocoris</taxon>
    </lineage>
</organism>
<evidence type="ECO:0000313" key="2">
    <source>
        <dbReference type="EMBL" id="BES99620.1"/>
    </source>
</evidence>
<protein>
    <submittedName>
        <fullName evidence="2">Uncharacterized protein</fullName>
    </submittedName>
</protein>
<feature type="region of interest" description="Disordered" evidence="1">
    <location>
        <begin position="52"/>
        <end position="71"/>
    </location>
</feature>
<proteinExistence type="predicted"/>
<sequence>MQPYGSPSFGIGILSPGNPAALYWYVGNAQALGERSLVVFVVLPAAARALPRAAPTSSALRSPWPLPASER</sequence>
<name>A0ABN7B5C9_9HEMI</name>
<keyword evidence="3" id="KW-1185">Reference proteome</keyword>
<gene>
    <name evidence="2" type="ORF">NTJ_12437</name>
</gene>
<dbReference type="Proteomes" id="UP001307889">
    <property type="component" value="Chromosome 10"/>
</dbReference>